<dbReference type="Pfam" id="PF00899">
    <property type="entry name" value="ThiF"/>
    <property type="match status" value="1"/>
</dbReference>
<accession>A0A3N4IJX4</accession>
<evidence type="ECO:0000256" key="3">
    <source>
        <dbReference type="ARBA" id="ARBA00022786"/>
    </source>
</evidence>
<dbReference type="SUPFAM" id="SSF69572">
    <property type="entry name" value="Activating enzymes of the ubiquitin-like proteins"/>
    <property type="match status" value="1"/>
</dbReference>
<dbReference type="OrthoDB" id="1708823at2759"/>
<dbReference type="PANTHER" id="PTHR10953:SF29">
    <property type="entry name" value="NEDD8-ACTIVATING ENZYME E1 REGULATORY SUBUNIT"/>
    <property type="match status" value="1"/>
</dbReference>
<feature type="domain" description="THIF-type NAD/FAD binding fold" evidence="5">
    <location>
        <begin position="29"/>
        <end position="128"/>
    </location>
</feature>
<evidence type="ECO:0000259" key="5">
    <source>
        <dbReference type="Pfam" id="PF00899"/>
    </source>
</evidence>
<dbReference type="GO" id="GO:0045116">
    <property type="term" value="P:protein neddylation"/>
    <property type="evidence" value="ECO:0007669"/>
    <property type="project" value="UniProtKB-UniRule"/>
</dbReference>
<evidence type="ECO:0000256" key="4">
    <source>
        <dbReference type="PIRNR" id="PIRNR039099"/>
    </source>
</evidence>
<dbReference type="EMBL" id="ML119659">
    <property type="protein sequence ID" value="RPA84481.1"/>
    <property type="molecule type" value="Genomic_DNA"/>
</dbReference>
<proteinExistence type="inferred from homology"/>
<dbReference type="PANTHER" id="PTHR10953">
    <property type="entry name" value="UBIQUITIN-ACTIVATING ENZYME E1"/>
    <property type="match status" value="1"/>
</dbReference>
<sequence length="568" mass="63179">MADPEAVIADPSLSGHAAVSLPSAKEKKYDRQLRLWGSSGQEALENAHIALINVSAVGTETLKNLVLPGIGHFTVIDSGRVEEADLGVNFFVTADSVGRSRAEAVSELLGELNPDSEGTYINAAPSDLLESSPETFSKFTHFLISSPVSTSFLFNLQSRFPNTPLFFLYSLGFVSSLRISVPELTVVETHPESTVDLRLLNPWPELSQLMEERTKGLDTMSEKEHGHVPYVLLLLYYLKEWKTQYGTYPSNYKEKSAFKDLLRNGMRTDVAGGSEENFDEAYAAVMNHVKKTEISSSLKEIFKDQKCEQLGAESSDFWIIARAVRDFYNENSELPMSGTLPDMKAESKDYITLQKTYRRKAQEDLDKVEASVQKHLASVGRDASAIPRSTIETFTKHTNYVKLIRFRTLEQEYKVDDTHAATVKRQIAFDEGMDESLIYLTIALKGYQKFIDDRLASSSTSLHPGETDESIEADTEDVLKNAKHYLALLAQKTGETRDPTAEEVVPQLVVDWVGEIVRSGGGELHNISSMMGGIAAQEIIKIITHQYIPSNNTILVDGIKSKTAVFEL</sequence>
<dbReference type="GO" id="GO:0019781">
    <property type="term" value="F:NEDD8 activating enzyme activity"/>
    <property type="evidence" value="ECO:0007669"/>
    <property type="project" value="UniProtKB-UniRule"/>
</dbReference>
<protein>
    <recommendedName>
        <fullName evidence="4">NEDD8-activating enzyme E1 regulatory subunit</fullName>
    </recommendedName>
</protein>
<dbReference type="InterPro" id="IPR030667">
    <property type="entry name" value="APP-BP1"/>
</dbReference>
<evidence type="ECO:0000256" key="1">
    <source>
        <dbReference type="ARBA" id="ARBA00005032"/>
    </source>
</evidence>
<dbReference type="InterPro" id="IPR045886">
    <property type="entry name" value="ThiF/MoeB/HesA"/>
</dbReference>
<dbReference type="GO" id="GO:0005737">
    <property type="term" value="C:cytoplasm"/>
    <property type="evidence" value="ECO:0007669"/>
    <property type="project" value="TreeGrafter"/>
</dbReference>
<comment type="function">
    <text evidence="4">Regulatory subunit of the dimeric UBA3-ULA1 E1 enzyme.</text>
</comment>
<comment type="pathway">
    <text evidence="1 4">Protein modification; protein neddylation.</text>
</comment>
<keyword evidence="7" id="KW-1185">Reference proteome</keyword>
<comment type="similarity">
    <text evidence="2 4">Belongs to the ubiquitin-activating E1 family. ULA1 subfamily.</text>
</comment>
<dbReference type="AlphaFoldDB" id="A0A3N4IJX4"/>
<keyword evidence="3 4" id="KW-0833">Ubl conjugation pathway</keyword>
<reference evidence="6 7" key="1">
    <citation type="journal article" date="2018" name="Nat. Ecol. Evol.">
        <title>Pezizomycetes genomes reveal the molecular basis of ectomycorrhizal truffle lifestyle.</title>
        <authorList>
            <person name="Murat C."/>
            <person name="Payen T."/>
            <person name="Noel B."/>
            <person name="Kuo A."/>
            <person name="Morin E."/>
            <person name="Chen J."/>
            <person name="Kohler A."/>
            <person name="Krizsan K."/>
            <person name="Balestrini R."/>
            <person name="Da Silva C."/>
            <person name="Montanini B."/>
            <person name="Hainaut M."/>
            <person name="Levati E."/>
            <person name="Barry K.W."/>
            <person name="Belfiori B."/>
            <person name="Cichocki N."/>
            <person name="Clum A."/>
            <person name="Dockter R.B."/>
            <person name="Fauchery L."/>
            <person name="Guy J."/>
            <person name="Iotti M."/>
            <person name="Le Tacon F."/>
            <person name="Lindquist E.A."/>
            <person name="Lipzen A."/>
            <person name="Malagnac F."/>
            <person name="Mello A."/>
            <person name="Molinier V."/>
            <person name="Miyauchi S."/>
            <person name="Poulain J."/>
            <person name="Riccioni C."/>
            <person name="Rubini A."/>
            <person name="Sitrit Y."/>
            <person name="Splivallo R."/>
            <person name="Traeger S."/>
            <person name="Wang M."/>
            <person name="Zifcakova L."/>
            <person name="Wipf D."/>
            <person name="Zambonelli A."/>
            <person name="Paolocci F."/>
            <person name="Nowrousian M."/>
            <person name="Ottonello S."/>
            <person name="Baldrian P."/>
            <person name="Spatafora J.W."/>
            <person name="Henrissat B."/>
            <person name="Nagy L.G."/>
            <person name="Aury J.M."/>
            <person name="Wincker P."/>
            <person name="Grigoriev I.V."/>
            <person name="Bonfante P."/>
            <person name="Martin F.M."/>
        </authorList>
    </citation>
    <scope>NUCLEOTIDE SEQUENCE [LARGE SCALE GENOMIC DNA]</scope>
    <source>
        <strain evidence="6 7">RN42</strain>
    </source>
</reference>
<dbReference type="PIRSF" id="PIRSF039099">
    <property type="entry name" value="APP-BP1"/>
    <property type="match status" value="1"/>
</dbReference>
<dbReference type="UniPathway" id="UPA00885"/>
<evidence type="ECO:0000256" key="2">
    <source>
        <dbReference type="ARBA" id="ARBA00006868"/>
    </source>
</evidence>
<gene>
    <name evidence="6" type="ORF">BJ508DRAFT_412832</name>
</gene>
<dbReference type="InterPro" id="IPR035985">
    <property type="entry name" value="Ubiquitin-activating_enz"/>
</dbReference>
<dbReference type="Gene3D" id="3.40.50.720">
    <property type="entry name" value="NAD(P)-binding Rossmann-like Domain"/>
    <property type="match status" value="2"/>
</dbReference>
<dbReference type="STRING" id="1160509.A0A3N4IJX4"/>
<evidence type="ECO:0000313" key="6">
    <source>
        <dbReference type="EMBL" id="RPA84481.1"/>
    </source>
</evidence>
<name>A0A3N4IJX4_ASCIM</name>
<dbReference type="InterPro" id="IPR000594">
    <property type="entry name" value="ThiF_NAD_FAD-bd"/>
</dbReference>
<evidence type="ECO:0000313" key="7">
    <source>
        <dbReference type="Proteomes" id="UP000275078"/>
    </source>
</evidence>
<dbReference type="Proteomes" id="UP000275078">
    <property type="component" value="Unassembled WGS sequence"/>
</dbReference>
<organism evidence="6 7">
    <name type="scientific">Ascobolus immersus RN42</name>
    <dbReference type="NCBI Taxonomy" id="1160509"/>
    <lineage>
        <taxon>Eukaryota</taxon>
        <taxon>Fungi</taxon>
        <taxon>Dikarya</taxon>
        <taxon>Ascomycota</taxon>
        <taxon>Pezizomycotina</taxon>
        <taxon>Pezizomycetes</taxon>
        <taxon>Pezizales</taxon>
        <taxon>Ascobolaceae</taxon>
        <taxon>Ascobolus</taxon>
    </lineage>
</organism>